<feature type="transmembrane region" description="Helical" evidence="1">
    <location>
        <begin position="39"/>
        <end position="62"/>
    </location>
</feature>
<evidence type="ECO:0008006" key="4">
    <source>
        <dbReference type="Google" id="ProtNLM"/>
    </source>
</evidence>
<accession>A0A3G2T0D9</accession>
<keyword evidence="1" id="KW-1133">Transmembrane helix</keyword>
<dbReference type="EMBL" id="CP033133">
    <property type="protein sequence ID" value="AYO53588.1"/>
    <property type="molecule type" value="Genomic_DNA"/>
</dbReference>
<keyword evidence="1" id="KW-0472">Membrane</keyword>
<evidence type="ECO:0000313" key="2">
    <source>
        <dbReference type="EMBL" id="AYO53588.1"/>
    </source>
</evidence>
<sequence>MTLQPYVIQASFGRISFIFMCMIALQFVCFKFLEFSDYVTPLFIIVAIVLLIVFSFSIYMLWMIIQRRTPRIIFNLDDFEVIQYSRKAKIKYADMTSFNLERHETHYQVTAYEPERKLFLYSAHPIQVVDIFARTTTEPILQVQQGLLINNEQILETAMLLYILCQNKAKSRPAIFHKLNNKQFKFTDYLNQKDIANFTYDQKLNKKFSARK</sequence>
<organism evidence="2 3">
    <name type="scientific">Acinetobacter wuhouensis</name>
    <dbReference type="NCBI Taxonomy" id="1879050"/>
    <lineage>
        <taxon>Bacteria</taxon>
        <taxon>Pseudomonadati</taxon>
        <taxon>Pseudomonadota</taxon>
        <taxon>Gammaproteobacteria</taxon>
        <taxon>Moraxellales</taxon>
        <taxon>Moraxellaceae</taxon>
        <taxon>Acinetobacter</taxon>
    </lineage>
</organism>
<evidence type="ECO:0000256" key="1">
    <source>
        <dbReference type="SAM" id="Phobius"/>
    </source>
</evidence>
<name>A0A3G2T0D9_9GAMM</name>
<dbReference type="Proteomes" id="UP000279962">
    <property type="component" value="Chromosome"/>
</dbReference>
<reference evidence="2 3" key="1">
    <citation type="submission" date="2018-10" db="EMBL/GenBank/DDBJ databases">
        <title>The complete genome of Acinetobacter wuhouensis strain WCHAW010062.</title>
        <authorList>
            <person name="Hu Y."/>
            <person name="Long H."/>
            <person name="Feng Y."/>
            <person name="Zong Z."/>
        </authorList>
    </citation>
    <scope>NUCLEOTIDE SEQUENCE [LARGE SCALE GENOMIC DNA]</scope>
    <source>
        <strain evidence="2 3">WCHAW010062</strain>
    </source>
</reference>
<evidence type="ECO:0000313" key="3">
    <source>
        <dbReference type="Proteomes" id="UP000279962"/>
    </source>
</evidence>
<protein>
    <recommendedName>
        <fullName evidence="4">Transmembrane protein</fullName>
    </recommendedName>
</protein>
<proteinExistence type="predicted"/>
<gene>
    <name evidence="2" type="ORF">CDG68_08020</name>
</gene>
<dbReference type="AlphaFoldDB" id="A0A3G2T0D9"/>
<feature type="transmembrane region" description="Helical" evidence="1">
    <location>
        <begin position="12"/>
        <end position="33"/>
    </location>
</feature>
<keyword evidence="1" id="KW-0812">Transmembrane</keyword>